<comment type="subunit">
    <text evidence="8">Heterodimer composed of ETFA and ETFB. Identified in a complex that contains ETFA, ETFB and ETFRF1. Interaction with ETFRF1 promotes dissociation of the bound FAD and loss of electron transfer activity. Interacts with TASOR.</text>
</comment>
<dbReference type="GO" id="GO:0007005">
    <property type="term" value="P:mitochondrion organization"/>
    <property type="evidence" value="ECO:0007669"/>
    <property type="project" value="Ensembl"/>
</dbReference>
<evidence type="ECO:0000256" key="1">
    <source>
        <dbReference type="ARBA" id="ARBA00004305"/>
    </source>
</evidence>
<dbReference type="Gene3D" id="3.40.50.620">
    <property type="entry name" value="HUPs"/>
    <property type="match status" value="1"/>
</dbReference>
<dbReference type="GO" id="GO:0031998">
    <property type="term" value="P:regulation of fatty acid beta-oxidation"/>
    <property type="evidence" value="ECO:0007669"/>
    <property type="project" value="Ensembl"/>
</dbReference>
<evidence type="ECO:0000256" key="6">
    <source>
        <dbReference type="ARBA" id="ARBA00022982"/>
    </source>
</evidence>
<feature type="binding site" evidence="10">
    <location>
        <begin position="265"/>
        <end position="269"/>
    </location>
    <ligand>
        <name>FAD</name>
        <dbReference type="ChEBI" id="CHEBI:57692"/>
    </ligand>
</feature>
<dbReference type="FunFam" id="3.40.50.1220:FF:000001">
    <property type="entry name" value="Electron transfer flavoprotein, alpha subunit"/>
    <property type="match status" value="1"/>
</dbReference>
<evidence type="ECO:0000313" key="13">
    <source>
        <dbReference type="Proteomes" id="UP000008144"/>
    </source>
</evidence>
<dbReference type="InterPro" id="IPR033947">
    <property type="entry name" value="ETF_alpha_N"/>
</dbReference>
<dbReference type="EMBL" id="EAAA01000453">
    <property type="status" value="NOT_ANNOTATED_CDS"/>
    <property type="molecule type" value="Genomic_DNA"/>
</dbReference>
<dbReference type="Pfam" id="PF01012">
    <property type="entry name" value="ETF"/>
    <property type="match status" value="1"/>
</dbReference>
<dbReference type="OMA" id="WRPYAEQ"/>
<dbReference type="Proteomes" id="UP000008144">
    <property type="component" value="Chromosome 10"/>
</dbReference>
<keyword evidence="4 9" id="KW-0285">Flavoprotein</keyword>
<dbReference type="PANTHER" id="PTHR43153">
    <property type="entry name" value="ELECTRON TRANSFER FLAVOPROTEIN ALPHA"/>
    <property type="match status" value="1"/>
</dbReference>
<dbReference type="GO" id="GO:0005759">
    <property type="term" value="C:mitochondrial matrix"/>
    <property type="evidence" value="ECO:0007669"/>
    <property type="project" value="UniProtKB-SubCell"/>
</dbReference>
<dbReference type="InterPro" id="IPR001308">
    <property type="entry name" value="ETF_a/FixB"/>
</dbReference>
<dbReference type="PROSITE" id="PS00696">
    <property type="entry name" value="ETF_ALPHA"/>
    <property type="match status" value="1"/>
</dbReference>
<feature type="binding site" evidence="10">
    <location>
        <position position="303"/>
    </location>
    <ligand>
        <name>FAD</name>
        <dbReference type="ChEBI" id="CHEBI:57692"/>
    </ligand>
</feature>
<dbReference type="InterPro" id="IPR014731">
    <property type="entry name" value="ETF_asu_C"/>
</dbReference>
<sequence>VEKSIIAINLPNISLLSSCQRLQSTLVVAEQSDGALTPITLNAVTAACKIGGDVSCLVAGASCSKAVEQLKSVAGVSKIIVAEDASYKGYMPESLTPLILQIQSQNNYSHILAGASAFGKNLLPRVAAKLDVDPISDIIDIKSPDTFVRTIYAGNAIQTVKTSSSVKVVTVRGTSFEAAAETGGSSSVDDAPKVEGSPLSAWVSQELSKSDRPELTAARIVISGGRGMKNGENFDMLYKLADKMNAAVGASRAAVDAGYVPNDMQVGQTGKIVAPELYIAVGISGAIQHLAGMKDSKTIVAINKDPEAPIFQVSDYGLVEDLFKAIPQMDDLLK</sequence>
<dbReference type="InterPro" id="IPR018206">
    <property type="entry name" value="ETF_asu_C_CS"/>
</dbReference>
<dbReference type="HOGENOM" id="CLU_034178_0_1_1"/>
<keyword evidence="13" id="KW-1185">Reference proteome</keyword>
<feature type="binding site" evidence="10">
    <location>
        <position position="226"/>
    </location>
    <ligand>
        <name>FAD</name>
        <dbReference type="ChEBI" id="CHEBI:57692"/>
    </ligand>
</feature>
<dbReference type="InParanoid" id="F6RJV3"/>
<dbReference type="CDD" id="cd01715">
    <property type="entry name" value="ETF_alpha"/>
    <property type="match status" value="1"/>
</dbReference>
<evidence type="ECO:0000313" key="12">
    <source>
        <dbReference type="Ensembl" id="ENSCINP00000013164.3"/>
    </source>
</evidence>
<dbReference type="GO" id="GO:0050660">
    <property type="term" value="F:flavin adenine dinucleotide binding"/>
    <property type="evidence" value="ECO:0000318"/>
    <property type="project" value="GO_Central"/>
</dbReference>
<evidence type="ECO:0000256" key="10">
    <source>
        <dbReference type="PIRSR" id="PIRSR000089-1"/>
    </source>
</evidence>
<dbReference type="SUPFAM" id="SSF52467">
    <property type="entry name" value="DHS-like NAD/FAD-binding domain"/>
    <property type="match status" value="1"/>
</dbReference>
<reference evidence="13" key="1">
    <citation type="journal article" date="2002" name="Science">
        <title>The draft genome of Ciona intestinalis: insights into chordate and vertebrate origins.</title>
        <authorList>
            <person name="Dehal P."/>
            <person name="Satou Y."/>
            <person name="Campbell R.K."/>
            <person name="Chapman J."/>
            <person name="Degnan B."/>
            <person name="De Tomaso A."/>
            <person name="Davidson B."/>
            <person name="Di Gregorio A."/>
            <person name="Gelpke M."/>
            <person name="Goodstein D.M."/>
            <person name="Harafuji N."/>
            <person name="Hastings K.E."/>
            <person name="Ho I."/>
            <person name="Hotta K."/>
            <person name="Huang W."/>
            <person name="Kawashima T."/>
            <person name="Lemaire P."/>
            <person name="Martinez D."/>
            <person name="Meinertzhagen I.A."/>
            <person name="Necula S."/>
            <person name="Nonaka M."/>
            <person name="Putnam N."/>
            <person name="Rash S."/>
            <person name="Saiga H."/>
            <person name="Satake M."/>
            <person name="Terry A."/>
            <person name="Yamada L."/>
            <person name="Wang H.G."/>
            <person name="Awazu S."/>
            <person name="Azumi K."/>
            <person name="Boore J."/>
            <person name="Branno M."/>
            <person name="Chin-Bow S."/>
            <person name="DeSantis R."/>
            <person name="Doyle S."/>
            <person name="Francino P."/>
            <person name="Keys D.N."/>
            <person name="Haga S."/>
            <person name="Hayashi H."/>
            <person name="Hino K."/>
            <person name="Imai K.S."/>
            <person name="Inaba K."/>
            <person name="Kano S."/>
            <person name="Kobayashi K."/>
            <person name="Kobayashi M."/>
            <person name="Lee B.I."/>
            <person name="Makabe K.W."/>
            <person name="Manohar C."/>
            <person name="Matassi G."/>
            <person name="Medina M."/>
            <person name="Mochizuki Y."/>
            <person name="Mount S."/>
            <person name="Morishita T."/>
            <person name="Miura S."/>
            <person name="Nakayama A."/>
            <person name="Nishizaka S."/>
            <person name="Nomoto H."/>
            <person name="Ohta F."/>
            <person name="Oishi K."/>
            <person name="Rigoutsos I."/>
            <person name="Sano M."/>
            <person name="Sasaki A."/>
            <person name="Sasakura Y."/>
            <person name="Shoguchi E."/>
            <person name="Shin-i T."/>
            <person name="Spagnuolo A."/>
            <person name="Stainier D."/>
            <person name="Suzuki M.M."/>
            <person name="Tassy O."/>
            <person name="Takatori N."/>
            <person name="Tokuoka M."/>
            <person name="Yagi K."/>
            <person name="Yoshizaki F."/>
            <person name="Wada S."/>
            <person name="Zhang C."/>
            <person name="Hyatt P.D."/>
            <person name="Larimer F."/>
            <person name="Detter C."/>
            <person name="Doggett N."/>
            <person name="Glavina T."/>
            <person name="Hawkins T."/>
            <person name="Richardson P."/>
            <person name="Lucas S."/>
            <person name="Kohara Y."/>
            <person name="Levine M."/>
            <person name="Satoh N."/>
            <person name="Rokhsar D.S."/>
        </authorList>
    </citation>
    <scope>NUCLEOTIDE SEQUENCE [LARGE SCALE GENOMIC DNA]</scope>
</reference>
<accession>F6RJV3</accession>
<keyword evidence="5 9" id="KW-0274">FAD</keyword>
<dbReference type="GO" id="GO:0033539">
    <property type="term" value="P:fatty acid beta-oxidation using acyl-CoA dehydrogenase"/>
    <property type="evidence" value="ECO:0000318"/>
    <property type="project" value="GO_Central"/>
</dbReference>
<dbReference type="GO" id="GO:0005739">
    <property type="term" value="C:mitochondrion"/>
    <property type="evidence" value="ECO:0000318"/>
    <property type="project" value="GO_Central"/>
</dbReference>
<dbReference type="STRING" id="7719.ENSCINP00000013164"/>
<evidence type="ECO:0000256" key="9">
    <source>
        <dbReference type="PIRNR" id="PIRNR000089"/>
    </source>
</evidence>
<evidence type="ECO:0000259" key="11">
    <source>
        <dbReference type="SMART" id="SM00893"/>
    </source>
</evidence>
<feature type="binding site" evidence="10">
    <location>
        <begin position="251"/>
        <end position="252"/>
    </location>
    <ligand>
        <name>FAD</name>
        <dbReference type="ChEBI" id="CHEBI:57692"/>
    </ligand>
</feature>
<evidence type="ECO:0000256" key="4">
    <source>
        <dbReference type="ARBA" id="ARBA00022630"/>
    </source>
</evidence>
<evidence type="ECO:0000256" key="5">
    <source>
        <dbReference type="ARBA" id="ARBA00022827"/>
    </source>
</evidence>
<name>F6RJV3_CIOIN</name>
<evidence type="ECO:0000256" key="8">
    <source>
        <dbReference type="ARBA" id="ARBA00046532"/>
    </source>
</evidence>
<evidence type="ECO:0000256" key="7">
    <source>
        <dbReference type="ARBA" id="ARBA00046201"/>
    </source>
</evidence>
<comment type="function">
    <text evidence="9">The electron transfer flavoprotein serves as a specific electron acceptor for several dehydrogenases, including five acyl-CoA dehydrogenases, glutaryl-CoA and sarcosine dehydrogenase. It transfers the electrons to the main mitochondrial respiratory chain via ETF-ubiquinone oxidoreductase (ETF dehydrogenase).</text>
</comment>
<dbReference type="Gene3D" id="3.40.50.1220">
    <property type="entry name" value="TPP-binding domain"/>
    <property type="match status" value="1"/>
</dbReference>
<feature type="domain" description="Electron transfer flavoprotein alpha/beta-subunit N-terminal" evidence="11">
    <location>
        <begin position="25"/>
        <end position="206"/>
    </location>
</feature>
<dbReference type="InterPro" id="IPR029035">
    <property type="entry name" value="DHS-like_NAD/FAD-binding_dom"/>
</dbReference>
<dbReference type="SMART" id="SM00893">
    <property type="entry name" value="ETF"/>
    <property type="match status" value="1"/>
</dbReference>
<dbReference type="FunFam" id="3.40.50.620:FF:000041">
    <property type="entry name" value="Electron transfer flavoprotein alpha subunit"/>
    <property type="match status" value="1"/>
</dbReference>
<comment type="function">
    <text evidence="7">Heterodimeric electron transfer flavoprotein that accepts electrons from several mitochondrial dehydrogenases, including acyl-CoA dehydrogenases, glutaryl-CoA and sarcosine dehydrogenase. It transfers the electrons to the main mitochondrial respiratory chain via ETF-ubiquinone oxidoreductase (ETF dehydrogenase). Required for normal mitochondrial fatty acid oxidation and normal amino acid metabolism.</text>
</comment>
<evidence type="ECO:0000256" key="2">
    <source>
        <dbReference type="ARBA" id="ARBA00005817"/>
    </source>
</evidence>
<proteinExistence type="inferred from homology"/>
<keyword evidence="9" id="KW-0496">Mitochondrion</keyword>
<organism evidence="12 13">
    <name type="scientific">Ciona intestinalis</name>
    <name type="common">Transparent sea squirt</name>
    <name type="synonym">Ascidia intestinalis</name>
    <dbReference type="NCBI Taxonomy" id="7719"/>
    <lineage>
        <taxon>Eukaryota</taxon>
        <taxon>Metazoa</taxon>
        <taxon>Chordata</taxon>
        <taxon>Tunicata</taxon>
        <taxon>Ascidiacea</taxon>
        <taxon>Phlebobranchia</taxon>
        <taxon>Cionidae</taxon>
        <taxon>Ciona</taxon>
    </lineage>
</organism>
<dbReference type="AlphaFoldDB" id="F6RJV3"/>
<reference evidence="12" key="3">
    <citation type="submission" date="2025-08" db="UniProtKB">
        <authorList>
            <consortium name="Ensembl"/>
        </authorList>
    </citation>
    <scope>IDENTIFICATION</scope>
</reference>
<evidence type="ECO:0000256" key="3">
    <source>
        <dbReference type="ARBA" id="ARBA00022448"/>
    </source>
</evidence>
<dbReference type="PANTHER" id="PTHR43153:SF1">
    <property type="entry name" value="ELECTRON TRANSFER FLAVOPROTEIN SUBUNIT ALPHA, MITOCHONDRIAL"/>
    <property type="match status" value="1"/>
</dbReference>
<reference evidence="12" key="4">
    <citation type="submission" date="2025-09" db="UniProtKB">
        <authorList>
            <consortium name="Ensembl"/>
        </authorList>
    </citation>
    <scope>IDENTIFICATION</scope>
</reference>
<dbReference type="GO" id="GO:0009887">
    <property type="term" value="P:animal organ morphogenesis"/>
    <property type="evidence" value="ECO:0007669"/>
    <property type="project" value="Ensembl"/>
</dbReference>
<dbReference type="GO" id="GO:0045251">
    <property type="term" value="C:electron transfer flavoprotein complex"/>
    <property type="evidence" value="ECO:0007669"/>
    <property type="project" value="UniProtKB-ARBA"/>
</dbReference>
<keyword evidence="3 9" id="KW-0813">Transport</keyword>
<comment type="subcellular location">
    <subcellularLocation>
        <location evidence="1 9">Mitochondrion matrix</location>
    </subcellularLocation>
</comment>
<protein>
    <recommendedName>
        <fullName evidence="9">Electron transfer flavoprotein subunit alpha</fullName>
        <shortName evidence="9">Alpha-ETF</shortName>
    </recommendedName>
</protein>
<dbReference type="Pfam" id="PF00766">
    <property type="entry name" value="ETF_alpha"/>
    <property type="match status" value="1"/>
</dbReference>
<comment type="subunit">
    <text evidence="9">Heterodimer of an alpha and a beta subunit.</text>
</comment>
<feature type="binding site" evidence="10">
    <location>
        <begin position="282"/>
        <end position="289"/>
    </location>
    <ligand>
        <name>FAD</name>
        <dbReference type="ChEBI" id="CHEBI:57692"/>
    </ligand>
</feature>
<dbReference type="SUPFAM" id="SSF52402">
    <property type="entry name" value="Adenine nucleotide alpha hydrolases-like"/>
    <property type="match status" value="1"/>
</dbReference>
<dbReference type="FunCoup" id="F6RJV3">
    <property type="interactions" value="208"/>
</dbReference>
<dbReference type="InterPro" id="IPR014730">
    <property type="entry name" value="ETF_a/b_N"/>
</dbReference>
<reference evidence="12" key="2">
    <citation type="journal article" date="2008" name="Genome Biol.">
        <title>Improved genome assembly and evidence-based global gene model set for the chordate Ciona intestinalis: new insight into intron and operon populations.</title>
        <authorList>
            <person name="Satou Y."/>
            <person name="Mineta K."/>
            <person name="Ogasawara M."/>
            <person name="Sasakura Y."/>
            <person name="Shoguchi E."/>
            <person name="Ueno K."/>
            <person name="Yamada L."/>
            <person name="Matsumoto J."/>
            <person name="Wasserscheid J."/>
            <person name="Dewar K."/>
            <person name="Wiley G.B."/>
            <person name="Macmil S.L."/>
            <person name="Roe B.A."/>
            <person name="Zeller R.W."/>
            <person name="Hastings K.E."/>
            <person name="Lemaire P."/>
            <person name="Lindquist E."/>
            <person name="Endo T."/>
            <person name="Hotta K."/>
            <person name="Inaba K."/>
        </authorList>
    </citation>
    <scope>NUCLEOTIDE SEQUENCE [LARGE SCALE GENOMIC DNA]</scope>
    <source>
        <strain evidence="12">wild type</strain>
    </source>
</reference>
<dbReference type="GO" id="GO:0009055">
    <property type="term" value="F:electron transfer activity"/>
    <property type="evidence" value="ECO:0000318"/>
    <property type="project" value="GO_Central"/>
</dbReference>
<dbReference type="GeneTree" id="ENSGT00390000013422"/>
<dbReference type="InterPro" id="IPR014729">
    <property type="entry name" value="Rossmann-like_a/b/a_fold"/>
</dbReference>
<keyword evidence="6 9" id="KW-0249">Electron transport</keyword>
<comment type="similarity">
    <text evidence="2 9">Belongs to the ETF alpha-subunit/FixB family.</text>
</comment>
<comment type="cofactor">
    <cofactor evidence="9 10">
        <name>FAD</name>
        <dbReference type="ChEBI" id="CHEBI:57692"/>
    </cofactor>
    <text evidence="9 10">Binds 1 FAD per dimer.</text>
</comment>
<dbReference type="Ensembl" id="ENSCINT00000013164.3">
    <property type="protein sequence ID" value="ENSCINP00000013164.3"/>
    <property type="gene ID" value="ENSCING00000006311.3"/>
</dbReference>
<dbReference type="PIRSF" id="PIRSF000089">
    <property type="entry name" value="Electra_flavoP_a"/>
    <property type="match status" value="1"/>
</dbReference>